<dbReference type="WBParaSite" id="PSU_v2.g15558.t1">
    <property type="protein sequence ID" value="PSU_v2.g15558.t1"/>
    <property type="gene ID" value="PSU_v2.g15558"/>
</dbReference>
<keyword evidence="2" id="KW-0812">Transmembrane</keyword>
<evidence type="ECO:0000256" key="1">
    <source>
        <dbReference type="SAM" id="MobiDB-lite"/>
    </source>
</evidence>
<evidence type="ECO:0000256" key="2">
    <source>
        <dbReference type="SAM" id="Phobius"/>
    </source>
</evidence>
<evidence type="ECO:0000313" key="4">
    <source>
        <dbReference type="WBParaSite" id="PSU_v2.g15558.t1"/>
    </source>
</evidence>
<reference evidence="4" key="1">
    <citation type="submission" date="2022-11" db="UniProtKB">
        <authorList>
            <consortium name="WormBaseParasite"/>
        </authorList>
    </citation>
    <scope>IDENTIFICATION</scope>
</reference>
<feature type="region of interest" description="Disordered" evidence="1">
    <location>
        <begin position="83"/>
        <end position="129"/>
    </location>
</feature>
<accession>A0A914Y8F7</accession>
<keyword evidence="2" id="KW-1133">Transmembrane helix</keyword>
<sequence>MARFKKIVHLVAITEQNLIVIHQFFAFDQYCLSDDLIEYQDQSGNLTFSNVGKCSLVKNECEHWLLICKTDLCNIRCQEESSESSSTSISSGPSTTVTVQQPSSTVPPSISRLTSSIPSTSTTTSTSTSTSATTTTEVKKWWNLFNYFILSFWILCFDLPFYALKNF</sequence>
<organism evidence="3 4">
    <name type="scientific">Panagrolaimus superbus</name>
    <dbReference type="NCBI Taxonomy" id="310955"/>
    <lineage>
        <taxon>Eukaryota</taxon>
        <taxon>Metazoa</taxon>
        <taxon>Ecdysozoa</taxon>
        <taxon>Nematoda</taxon>
        <taxon>Chromadorea</taxon>
        <taxon>Rhabditida</taxon>
        <taxon>Tylenchina</taxon>
        <taxon>Panagrolaimomorpha</taxon>
        <taxon>Panagrolaimoidea</taxon>
        <taxon>Panagrolaimidae</taxon>
        <taxon>Panagrolaimus</taxon>
    </lineage>
</organism>
<keyword evidence="2" id="KW-0472">Membrane</keyword>
<dbReference type="Proteomes" id="UP000887577">
    <property type="component" value="Unplaced"/>
</dbReference>
<dbReference type="AlphaFoldDB" id="A0A914Y8F7"/>
<keyword evidence="3" id="KW-1185">Reference proteome</keyword>
<name>A0A914Y8F7_9BILA</name>
<evidence type="ECO:0000313" key="3">
    <source>
        <dbReference type="Proteomes" id="UP000887577"/>
    </source>
</evidence>
<feature type="transmembrane region" description="Helical" evidence="2">
    <location>
        <begin position="144"/>
        <end position="164"/>
    </location>
</feature>
<proteinExistence type="predicted"/>
<protein>
    <submittedName>
        <fullName evidence="4">Uncharacterized protein</fullName>
    </submittedName>
</protein>